<dbReference type="Proteomes" id="UP000703674">
    <property type="component" value="Unassembled WGS sequence"/>
</dbReference>
<dbReference type="EMBL" id="JAAVJR010000002">
    <property type="protein sequence ID" value="NJW52315.1"/>
    <property type="molecule type" value="Genomic_DNA"/>
</dbReference>
<evidence type="ECO:0000259" key="1">
    <source>
        <dbReference type="PROSITE" id="PS51186"/>
    </source>
</evidence>
<gene>
    <name evidence="2" type="ORF">HC175_05235</name>
</gene>
<protein>
    <submittedName>
        <fullName evidence="2">GNAT family N-acetyltransferase</fullName>
    </submittedName>
</protein>
<dbReference type="Pfam" id="PF13302">
    <property type="entry name" value="Acetyltransf_3"/>
    <property type="match status" value="1"/>
</dbReference>
<keyword evidence="3" id="KW-1185">Reference proteome</keyword>
<proteinExistence type="predicted"/>
<comment type="caution">
    <text evidence="2">The sequence shown here is derived from an EMBL/GenBank/DDBJ whole genome shotgun (WGS) entry which is preliminary data.</text>
</comment>
<dbReference type="PANTHER" id="PTHR43792">
    <property type="entry name" value="GNAT FAMILY, PUTATIVE (AFU_ORTHOLOGUE AFUA_3G00765)-RELATED-RELATED"/>
    <property type="match status" value="1"/>
</dbReference>
<dbReference type="SUPFAM" id="SSF55729">
    <property type="entry name" value="Acyl-CoA N-acyltransferases (Nat)"/>
    <property type="match status" value="1"/>
</dbReference>
<dbReference type="RefSeq" id="WP_168137419.1">
    <property type="nucleotide sequence ID" value="NZ_JAAVJR010000002.1"/>
</dbReference>
<dbReference type="InterPro" id="IPR051531">
    <property type="entry name" value="N-acetyltransferase"/>
</dbReference>
<dbReference type="InterPro" id="IPR016181">
    <property type="entry name" value="Acyl_CoA_acyltransferase"/>
</dbReference>
<dbReference type="PANTHER" id="PTHR43792:SF1">
    <property type="entry name" value="N-ACETYLTRANSFERASE DOMAIN-CONTAINING PROTEIN"/>
    <property type="match status" value="1"/>
</dbReference>
<accession>A0ABX1CVJ7</accession>
<organism evidence="2 3">
    <name type="scientific">Salinimicrobium oceani</name>
    <dbReference type="NCBI Taxonomy" id="2722702"/>
    <lineage>
        <taxon>Bacteria</taxon>
        <taxon>Pseudomonadati</taxon>
        <taxon>Bacteroidota</taxon>
        <taxon>Flavobacteriia</taxon>
        <taxon>Flavobacteriales</taxon>
        <taxon>Flavobacteriaceae</taxon>
        <taxon>Salinimicrobium</taxon>
    </lineage>
</organism>
<evidence type="ECO:0000313" key="3">
    <source>
        <dbReference type="Proteomes" id="UP000703674"/>
    </source>
</evidence>
<dbReference type="Gene3D" id="3.40.630.30">
    <property type="match status" value="1"/>
</dbReference>
<dbReference type="InterPro" id="IPR000182">
    <property type="entry name" value="GNAT_dom"/>
</dbReference>
<feature type="domain" description="N-acetyltransferase" evidence="1">
    <location>
        <begin position="12"/>
        <end position="172"/>
    </location>
</feature>
<evidence type="ECO:0000313" key="2">
    <source>
        <dbReference type="EMBL" id="NJW52315.1"/>
    </source>
</evidence>
<reference evidence="2 3" key="1">
    <citation type="submission" date="2020-03" db="EMBL/GenBank/DDBJ databases">
        <title>Salinimicrobium sp. nov, isolated from SCS.</title>
        <authorList>
            <person name="Cao W.R."/>
        </authorList>
    </citation>
    <scope>NUCLEOTIDE SEQUENCE [LARGE SCALE GENOMIC DNA]</scope>
    <source>
        <strain evidence="3">J15B91</strain>
    </source>
</reference>
<name>A0ABX1CVJ7_9FLAO</name>
<sequence length="175" mass="19785">MSSWRSFETERLILRPTSIEDADFIFELLNTPKWLQNIGDRNIRTKEDAAAYIRNKMYPQLERLGFSNYTLIRKNDQEKVGSCGLYDREGLEGVDIGYALLPQFEGNGYAYEAAVKLKAAAHNEFGITIINGITSKENLSSQRLLEKLGLLLVGTTRLPGEDVDLLLFKTDPHSV</sequence>
<dbReference type="PROSITE" id="PS51186">
    <property type="entry name" value="GNAT"/>
    <property type="match status" value="1"/>
</dbReference>